<evidence type="ECO:0000313" key="2">
    <source>
        <dbReference type="EMBL" id="GBO00559.1"/>
    </source>
</evidence>
<sequence length="113" mass="12464">EGHANRCVKISSHDSCFDVPCSKYPLSPVEGPQRIVAAREFVGWLEHFGEMSVNDPTSMKESTNGDLSTLSMGFYRLSISRRNGASSRIPTGNKSPMMQVDRRKTDHGNMASS</sequence>
<dbReference type="Proteomes" id="UP000499080">
    <property type="component" value="Unassembled WGS sequence"/>
</dbReference>
<evidence type="ECO:0000313" key="3">
    <source>
        <dbReference type="Proteomes" id="UP000499080"/>
    </source>
</evidence>
<organism evidence="2 3">
    <name type="scientific">Araneus ventricosus</name>
    <name type="common">Orbweaver spider</name>
    <name type="synonym">Epeira ventricosa</name>
    <dbReference type="NCBI Taxonomy" id="182803"/>
    <lineage>
        <taxon>Eukaryota</taxon>
        <taxon>Metazoa</taxon>
        <taxon>Ecdysozoa</taxon>
        <taxon>Arthropoda</taxon>
        <taxon>Chelicerata</taxon>
        <taxon>Arachnida</taxon>
        <taxon>Araneae</taxon>
        <taxon>Araneomorphae</taxon>
        <taxon>Entelegynae</taxon>
        <taxon>Araneoidea</taxon>
        <taxon>Araneidae</taxon>
        <taxon>Araneus</taxon>
    </lineage>
</organism>
<dbReference type="EMBL" id="BGPR01029021">
    <property type="protein sequence ID" value="GBO00559.1"/>
    <property type="molecule type" value="Genomic_DNA"/>
</dbReference>
<name>A0A4Y2TIZ4_ARAVE</name>
<accession>A0A4Y2TIZ4</accession>
<evidence type="ECO:0000256" key="1">
    <source>
        <dbReference type="SAM" id="MobiDB-lite"/>
    </source>
</evidence>
<dbReference type="AlphaFoldDB" id="A0A4Y2TIZ4"/>
<proteinExistence type="predicted"/>
<comment type="caution">
    <text evidence="2">The sequence shown here is derived from an EMBL/GenBank/DDBJ whole genome shotgun (WGS) entry which is preliminary data.</text>
</comment>
<protein>
    <submittedName>
        <fullName evidence="2">Uncharacterized protein</fullName>
    </submittedName>
</protein>
<feature type="non-terminal residue" evidence="2">
    <location>
        <position position="1"/>
    </location>
</feature>
<feature type="compositionally biased region" description="Polar residues" evidence="1">
    <location>
        <begin position="83"/>
        <end position="96"/>
    </location>
</feature>
<keyword evidence="3" id="KW-1185">Reference proteome</keyword>
<feature type="region of interest" description="Disordered" evidence="1">
    <location>
        <begin position="83"/>
        <end position="113"/>
    </location>
</feature>
<gene>
    <name evidence="2" type="ORF">AVEN_252021_1</name>
</gene>
<reference evidence="2 3" key="1">
    <citation type="journal article" date="2019" name="Sci. Rep.">
        <title>Orb-weaving spider Araneus ventricosus genome elucidates the spidroin gene catalogue.</title>
        <authorList>
            <person name="Kono N."/>
            <person name="Nakamura H."/>
            <person name="Ohtoshi R."/>
            <person name="Moran D.A.P."/>
            <person name="Shinohara A."/>
            <person name="Yoshida Y."/>
            <person name="Fujiwara M."/>
            <person name="Mori M."/>
            <person name="Tomita M."/>
            <person name="Arakawa K."/>
        </authorList>
    </citation>
    <scope>NUCLEOTIDE SEQUENCE [LARGE SCALE GENOMIC DNA]</scope>
</reference>